<organism evidence="2 3">
    <name type="scientific">Elaeis guineensis var. tenera</name>
    <name type="common">Oil palm</name>
    <dbReference type="NCBI Taxonomy" id="51953"/>
    <lineage>
        <taxon>Eukaryota</taxon>
        <taxon>Viridiplantae</taxon>
        <taxon>Streptophyta</taxon>
        <taxon>Embryophyta</taxon>
        <taxon>Tracheophyta</taxon>
        <taxon>Spermatophyta</taxon>
        <taxon>Magnoliopsida</taxon>
        <taxon>Liliopsida</taxon>
        <taxon>Arecaceae</taxon>
        <taxon>Arecoideae</taxon>
        <taxon>Cocoseae</taxon>
        <taxon>Elaeidinae</taxon>
        <taxon>Elaeis</taxon>
    </lineage>
</organism>
<evidence type="ECO:0000313" key="3">
    <source>
        <dbReference type="RefSeq" id="XP_010916323.1"/>
    </source>
</evidence>
<accession>A0A6I9QXZ7</accession>
<dbReference type="AlphaFoldDB" id="A0A6I9QXZ7"/>
<protein>
    <submittedName>
        <fullName evidence="3">Uncharacterized protein LOC105041167</fullName>
    </submittedName>
</protein>
<keyword evidence="1" id="KW-1133">Transmembrane helix</keyword>
<dbReference type="PANTHER" id="PTHR33782:SF5">
    <property type="entry name" value="MEDIATOR OF RNA POLYMERASE II TRANSCRIPTION SUBUNIT"/>
    <property type="match status" value="1"/>
</dbReference>
<keyword evidence="1" id="KW-0472">Membrane</keyword>
<dbReference type="OrthoDB" id="672819at2759"/>
<gene>
    <name evidence="3" type="primary">LOC105041167</name>
</gene>
<reference evidence="3" key="1">
    <citation type="submission" date="2025-08" db="UniProtKB">
        <authorList>
            <consortium name="RefSeq"/>
        </authorList>
    </citation>
    <scope>IDENTIFICATION</scope>
</reference>
<dbReference type="RefSeq" id="XP_010916323.1">
    <property type="nucleotide sequence ID" value="XM_010918021.3"/>
</dbReference>
<evidence type="ECO:0000256" key="1">
    <source>
        <dbReference type="SAM" id="Phobius"/>
    </source>
</evidence>
<dbReference type="PANTHER" id="PTHR33782">
    <property type="entry name" value="OS01G0121600 PROTEIN"/>
    <property type="match status" value="1"/>
</dbReference>
<evidence type="ECO:0000313" key="2">
    <source>
        <dbReference type="Proteomes" id="UP000504607"/>
    </source>
</evidence>
<dbReference type="Proteomes" id="UP000504607">
    <property type="component" value="Chromosome 3"/>
</dbReference>
<dbReference type="InParanoid" id="A0A6I9QXZ7"/>
<sequence length="160" mass="17878">METSPASSPFLSFAPLHHQQHHNFPFPSPGPHGLPKKRRMRLLTVGCASKREADGWDFGGGLVDENMAVLRRRIHEMRLAEKGHSPPSDWMEWEKRYYESYGSDVCEVVGLLQTFLMNTRPSLAIGLLVVLTLSVPTSIILILMCLVEASPSILSGMHLN</sequence>
<feature type="transmembrane region" description="Helical" evidence="1">
    <location>
        <begin position="123"/>
        <end position="147"/>
    </location>
</feature>
<keyword evidence="2" id="KW-1185">Reference proteome</keyword>
<dbReference type="FunCoup" id="A0A6I9QXZ7">
    <property type="interactions" value="1089"/>
</dbReference>
<name>A0A6I9QXZ7_ELAGV</name>
<proteinExistence type="predicted"/>
<dbReference type="GeneID" id="105041167"/>
<keyword evidence="1" id="KW-0812">Transmembrane</keyword>
<dbReference type="KEGG" id="egu:105041167"/>